<evidence type="ECO:0000313" key="1">
    <source>
        <dbReference type="EMBL" id="QFZ25624.1"/>
    </source>
</evidence>
<reference evidence="2" key="1">
    <citation type="journal article" date="2019" name="MBio">
        <title>Comparative genomics for the elucidation of multidrug resistance (MDR) in Candida lusitaniae.</title>
        <authorList>
            <person name="Kannan A."/>
            <person name="Asner S.A."/>
            <person name="Trachsel E."/>
            <person name="Kelly S."/>
            <person name="Parker J."/>
            <person name="Sanglard D."/>
        </authorList>
    </citation>
    <scope>NUCLEOTIDE SEQUENCE [LARGE SCALE GENOMIC DNA]</scope>
    <source>
        <strain evidence="2">P1</strain>
    </source>
</reference>
<evidence type="ECO:0000313" key="2">
    <source>
        <dbReference type="Proteomes" id="UP000326582"/>
    </source>
</evidence>
<protein>
    <submittedName>
        <fullName evidence="1">Peroxisomal membrane protein</fullName>
    </submittedName>
</protein>
<gene>
    <name evidence="1" type="ORF">EJF14_10727</name>
</gene>
<name>A0ACD0WDK0_CLALS</name>
<accession>A0ACD0WDK0</accession>
<dbReference type="EMBL" id="CP038484">
    <property type="protein sequence ID" value="QFZ25624.1"/>
    <property type="molecule type" value="Genomic_DNA"/>
</dbReference>
<proteinExistence type="predicted"/>
<sequence length="554" mass="63527">MSHENHEHSSRRARMMSSLYSYSSGVADSRPGSARGIAAGTAASLLGMGIEHLDRNSEDSLRLTDEELDPSLSSGESHGRSKDQRTKEEKEQGHFMDRFMERLLRHTIAEDSAESEQLSSRINDPSRSGKPQLSFRIFASNMKQLSAQMGTFFRLQYGLIHVLTWRKPTKTLTCLVVYTAVCCWPHLVVAFPLLFLLFGVIIPAHLYRHPFQRPEILPVKKRGESFLDFLNKSDDHSVVLDLLNEPKEGFSDTQSINSSSTSVSYASTPLTLSSASEKTTPEELRKKDKSKYVKSQVSMLMNMRDLQNLTTDILEAMEQAKQLSTNIVGFKDERLATFVFYVTIAVTSVVLLLGKYIPWRAIFIFSGWAGLILCHPNTKKYLVGFGNAKSSKATEKKEPKQLFLDTFDSRSIIVDDEPEVRVVEIYELQARNILRRKWKPHAYSKRLFDWKDPVRVAGKRPHGVDNLSKVLPPPEWKYDFGYANNWHIDIEPQNFLWQRGIDMQHLECPSDETEGWIYDKLPADDDISTEFRRRRLFRECFRYARPVPRFSVGT</sequence>
<organism evidence="1 2">
    <name type="scientific">Clavispora lusitaniae</name>
    <name type="common">Candida lusitaniae</name>
    <dbReference type="NCBI Taxonomy" id="36911"/>
    <lineage>
        <taxon>Eukaryota</taxon>
        <taxon>Fungi</taxon>
        <taxon>Dikarya</taxon>
        <taxon>Ascomycota</taxon>
        <taxon>Saccharomycotina</taxon>
        <taxon>Pichiomycetes</taxon>
        <taxon>Metschnikowiaceae</taxon>
        <taxon>Clavispora</taxon>
    </lineage>
</organism>
<keyword evidence="2" id="KW-1185">Reference proteome</keyword>
<dbReference type="Proteomes" id="UP000326582">
    <property type="component" value="Chromosome 1"/>
</dbReference>